<dbReference type="EMBL" id="QGHA01000012">
    <property type="protein sequence ID" value="PWK72550.1"/>
    <property type="molecule type" value="Genomic_DNA"/>
</dbReference>
<organism evidence="1 2">
    <name type="scientific">Mucilaginibacter oryzae</name>
    <dbReference type="NCBI Taxonomy" id="468058"/>
    <lineage>
        <taxon>Bacteria</taxon>
        <taxon>Pseudomonadati</taxon>
        <taxon>Bacteroidota</taxon>
        <taxon>Sphingobacteriia</taxon>
        <taxon>Sphingobacteriales</taxon>
        <taxon>Sphingobacteriaceae</taxon>
        <taxon>Mucilaginibacter</taxon>
    </lineage>
</organism>
<sequence>MSTIKRAAEIKPAPLGGAIVRNSVKSHASDPVVLKKAEEAKAFFKKAGFPKGK</sequence>
<evidence type="ECO:0000313" key="1">
    <source>
        <dbReference type="EMBL" id="PWK72550.1"/>
    </source>
</evidence>
<keyword evidence="2" id="KW-1185">Reference proteome</keyword>
<proteinExistence type="predicted"/>
<accession>A0A316H1K7</accession>
<evidence type="ECO:0000313" key="2">
    <source>
        <dbReference type="Proteomes" id="UP000245678"/>
    </source>
</evidence>
<gene>
    <name evidence="1" type="ORF">LX99_04408</name>
</gene>
<reference evidence="1 2" key="1">
    <citation type="submission" date="2018-05" db="EMBL/GenBank/DDBJ databases">
        <title>Genomic Encyclopedia of Archaeal and Bacterial Type Strains, Phase II (KMG-II): from individual species to whole genera.</title>
        <authorList>
            <person name="Goeker M."/>
        </authorList>
    </citation>
    <scope>NUCLEOTIDE SEQUENCE [LARGE SCALE GENOMIC DNA]</scope>
    <source>
        <strain evidence="1 2">DSM 19975</strain>
    </source>
</reference>
<protein>
    <submittedName>
        <fullName evidence="1">Uncharacterized protein</fullName>
    </submittedName>
</protein>
<dbReference type="AlphaFoldDB" id="A0A316H1K7"/>
<name>A0A316H1K7_9SPHI</name>
<comment type="caution">
    <text evidence="1">The sequence shown here is derived from an EMBL/GenBank/DDBJ whole genome shotgun (WGS) entry which is preliminary data.</text>
</comment>
<dbReference type="RefSeq" id="WP_170122766.1">
    <property type="nucleotide sequence ID" value="NZ_QGHA01000012.1"/>
</dbReference>
<dbReference type="Proteomes" id="UP000245678">
    <property type="component" value="Unassembled WGS sequence"/>
</dbReference>